<sequence>MSAESTATSQPTVTAAPEPPVREKPLFRNRDFQAMWISQFFAAFGKEAAEIAYPLLILATTGSATYAGAVGAVQLVVAGMMSLPGGSLTDRFNRKLIMIVCDLARLVLLALFAFLVLNDGVNIWFTFAIVILSATCLGVSNPAGMAAIKQLVPASQLTQATAQNQIRFFGATVAGPPAGGALFALARALPFFAAALSFLASAVILLLVKKPTQAPRTVETKAAPKGSMLDGFKFILKQPIILTLVLWAMGSNMAFNHSGMFLALIATAQDRGASEAMIGTTLAIAGGGGLTGALLAGIVLKYVRPPVIMAYAIWIGPVAAVLLTFVPGTLPLGVIVACIFLRAGVVGALIYGYIAALVPDNLQGRVIGAVMFVGMIAQPIGIFAVGAIFDLAGPTWVFVFMAVAGTLFALPTLSKRIRTLPAPEELAKQTTSEDGK</sequence>
<dbReference type="CDD" id="cd06173">
    <property type="entry name" value="MFS_MefA_like"/>
    <property type="match status" value="1"/>
</dbReference>
<evidence type="ECO:0000256" key="1">
    <source>
        <dbReference type="ARBA" id="ARBA00004651"/>
    </source>
</evidence>
<keyword evidence="2" id="KW-1003">Cell membrane</keyword>
<dbReference type="GO" id="GO:0022857">
    <property type="term" value="F:transmembrane transporter activity"/>
    <property type="evidence" value="ECO:0007669"/>
    <property type="project" value="InterPro"/>
</dbReference>
<keyword evidence="3 7" id="KW-0812">Transmembrane</keyword>
<evidence type="ECO:0000256" key="5">
    <source>
        <dbReference type="ARBA" id="ARBA00023136"/>
    </source>
</evidence>
<dbReference type="InterPro" id="IPR036259">
    <property type="entry name" value="MFS_trans_sf"/>
</dbReference>
<feature type="transmembrane region" description="Helical" evidence="7">
    <location>
        <begin position="332"/>
        <end position="354"/>
    </location>
</feature>
<dbReference type="Proteomes" id="UP000014137">
    <property type="component" value="Unassembled WGS sequence"/>
</dbReference>
<feature type="compositionally biased region" description="Polar residues" evidence="6">
    <location>
        <begin position="1"/>
        <end position="13"/>
    </location>
</feature>
<evidence type="ECO:0000313" key="11">
    <source>
        <dbReference type="Proteomes" id="UP000014137"/>
    </source>
</evidence>
<feature type="transmembrane region" description="Helical" evidence="7">
    <location>
        <begin position="191"/>
        <end position="208"/>
    </location>
</feature>
<evidence type="ECO:0000259" key="8">
    <source>
        <dbReference type="PROSITE" id="PS50850"/>
    </source>
</evidence>
<evidence type="ECO:0000256" key="3">
    <source>
        <dbReference type="ARBA" id="ARBA00022692"/>
    </source>
</evidence>
<dbReference type="RefSeq" id="WP_005167985.1">
    <property type="nucleotide sequence ID" value="NZ_ANMG01000109.1"/>
</dbReference>
<organism evidence="9 11">
    <name type="scientific">Amycolatopsis azurea DSM 43854</name>
    <dbReference type="NCBI Taxonomy" id="1238180"/>
    <lineage>
        <taxon>Bacteria</taxon>
        <taxon>Bacillati</taxon>
        <taxon>Actinomycetota</taxon>
        <taxon>Actinomycetes</taxon>
        <taxon>Pseudonocardiales</taxon>
        <taxon>Pseudonocardiaceae</taxon>
        <taxon>Amycolatopsis</taxon>
    </lineage>
</organism>
<name>M2Q5E0_9PSEU</name>
<feature type="transmembrane region" description="Helical" evidence="7">
    <location>
        <begin position="307"/>
        <end position="326"/>
    </location>
</feature>
<dbReference type="EMBL" id="ANMG01000109">
    <property type="protein sequence ID" value="EMD21966.1"/>
    <property type="molecule type" value="Genomic_DNA"/>
</dbReference>
<accession>M2Q5E0</accession>
<evidence type="ECO:0000313" key="12">
    <source>
        <dbReference type="Proteomes" id="UP000188551"/>
    </source>
</evidence>
<evidence type="ECO:0000256" key="6">
    <source>
        <dbReference type="SAM" id="MobiDB-lite"/>
    </source>
</evidence>
<evidence type="ECO:0000313" key="10">
    <source>
        <dbReference type="EMBL" id="OOC00986.1"/>
    </source>
</evidence>
<dbReference type="AlphaFoldDB" id="M2Q5E0"/>
<evidence type="ECO:0000313" key="9">
    <source>
        <dbReference type="EMBL" id="EMD21966.1"/>
    </source>
</evidence>
<dbReference type="PROSITE" id="PS50850">
    <property type="entry name" value="MFS"/>
    <property type="match status" value="1"/>
</dbReference>
<dbReference type="GO" id="GO:0005886">
    <property type="term" value="C:plasma membrane"/>
    <property type="evidence" value="ECO:0007669"/>
    <property type="project" value="UniProtKB-SubCell"/>
</dbReference>
<keyword evidence="5 7" id="KW-0472">Membrane</keyword>
<feature type="transmembrane region" description="Helical" evidence="7">
    <location>
        <begin position="123"/>
        <end position="148"/>
    </location>
</feature>
<dbReference type="Proteomes" id="UP000188551">
    <property type="component" value="Unassembled WGS sequence"/>
</dbReference>
<dbReference type="Gene3D" id="1.20.1250.20">
    <property type="entry name" value="MFS general substrate transporter like domains"/>
    <property type="match status" value="1"/>
</dbReference>
<feature type="transmembrane region" description="Helical" evidence="7">
    <location>
        <begin position="96"/>
        <end position="117"/>
    </location>
</feature>
<comment type="subcellular location">
    <subcellularLocation>
        <location evidence="1">Cell membrane</location>
        <topology evidence="1">Multi-pass membrane protein</topology>
    </subcellularLocation>
</comment>
<evidence type="ECO:0000256" key="4">
    <source>
        <dbReference type="ARBA" id="ARBA00022989"/>
    </source>
</evidence>
<feature type="transmembrane region" description="Helical" evidence="7">
    <location>
        <begin position="277"/>
        <end position="300"/>
    </location>
</feature>
<proteinExistence type="predicted"/>
<reference evidence="10 12" key="2">
    <citation type="submission" date="2017-02" db="EMBL/GenBank/DDBJ databases">
        <title>Amycolatopsis azurea DSM 43854 draft genome.</title>
        <authorList>
            <person name="Mayilraj S."/>
        </authorList>
    </citation>
    <scope>NUCLEOTIDE SEQUENCE [LARGE SCALE GENOMIC DNA]</scope>
    <source>
        <strain evidence="10 12">DSM 43854</strain>
    </source>
</reference>
<dbReference type="InterPro" id="IPR020846">
    <property type="entry name" value="MFS_dom"/>
</dbReference>
<keyword evidence="12" id="KW-1185">Reference proteome</keyword>
<dbReference type="PANTHER" id="PTHR23513:SF6">
    <property type="entry name" value="MAJOR FACILITATOR SUPERFAMILY ASSOCIATED DOMAIN-CONTAINING PROTEIN"/>
    <property type="match status" value="1"/>
</dbReference>
<dbReference type="Pfam" id="PF07690">
    <property type="entry name" value="MFS_1"/>
    <property type="match status" value="1"/>
</dbReference>
<dbReference type="PATRIC" id="fig|1238180.3.peg.8319"/>
<feature type="transmembrane region" description="Helical" evidence="7">
    <location>
        <begin position="240"/>
        <end position="265"/>
    </location>
</feature>
<reference evidence="9 11" key="1">
    <citation type="submission" date="2012-10" db="EMBL/GenBank/DDBJ databases">
        <title>Genome assembly of Amycolatopsis azurea DSM 43854.</title>
        <authorList>
            <person name="Khatri I."/>
            <person name="Kaur I."/>
            <person name="Subramanian S."/>
            <person name="Mayilraj S."/>
        </authorList>
    </citation>
    <scope>NUCLEOTIDE SEQUENCE [LARGE SCALE GENOMIC DNA]</scope>
    <source>
        <strain evidence="9 11">DSM 43854</strain>
    </source>
</reference>
<keyword evidence="4 7" id="KW-1133">Transmembrane helix</keyword>
<feature type="transmembrane region" description="Helical" evidence="7">
    <location>
        <begin position="395"/>
        <end position="413"/>
    </location>
</feature>
<dbReference type="SUPFAM" id="SSF103473">
    <property type="entry name" value="MFS general substrate transporter"/>
    <property type="match status" value="1"/>
</dbReference>
<dbReference type="OrthoDB" id="4544213at2"/>
<feature type="domain" description="Major facilitator superfamily (MFS) profile" evidence="8">
    <location>
        <begin position="31"/>
        <end position="417"/>
    </location>
</feature>
<evidence type="ECO:0000256" key="7">
    <source>
        <dbReference type="SAM" id="Phobius"/>
    </source>
</evidence>
<dbReference type="PANTHER" id="PTHR23513">
    <property type="entry name" value="INTEGRAL MEMBRANE EFFLUX PROTEIN-RELATED"/>
    <property type="match status" value="1"/>
</dbReference>
<gene>
    <name evidence="10" type="ORF">B0293_39975</name>
    <name evidence="9" type="ORF">C791_0587</name>
</gene>
<protein>
    <submittedName>
        <fullName evidence="10">MFS transporter</fullName>
    </submittedName>
</protein>
<comment type="caution">
    <text evidence="9">The sequence shown here is derived from an EMBL/GenBank/DDBJ whole genome shotgun (WGS) entry which is preliminary data.</text>
</comment>
<dbReference type="InterPro" id="IPR011701">
    <property type="entry name" value="MFS"/>
</dbReference>
<feature type="transmembrane region" description="Helical" evidence="7">
    <location>
        <begin position="366"/>
        <end position="389"/>
    </location>
</feature>
<evidence type="ECO:0000256" key="2">
    <source>
        <dbReference type="ARBA" id="ARBA00022475"/>
    </source>
</evidence>
<dbReference type="EMBL" id="MUXN01000033">
    <property type="protein sequence ID" value="OOC00986.1"/>
    <property type="molecule type" value="Genomic_DNA"/>
</dbReference>
<feature type="transmembrane region" description="Helical" evidence="7">
    <location>
        <begin position="64"/>
        <end position="84"/>
    </location>
</feature>
<feature type="region of interest" description="Disordered" evidence="6">
    <location>
        <begin position="1"/>
        <end position="23"/>
    </location>
</feature>